<evidence type="ECO:0000313" key="2">
    <source>
        <dbReference type="EMBL" id="AQT67312.1"/>
    </source>
</evidence>
<dbReference type="Pfam" id="PF05258">
    <property type="entry name" value="DciA"/>
    <property type="match status" value="1"/>
</dbReference>
<sequence>MAPASRSDEDKLLRSVSRWKKKKKDRTSPLSQVVRSYMDRNQPVFEKNAEVVEAWRDILPEHFYDHCQLAAIDKGVIRIEVDSGPFMHEMRLLSGELLEHLKSRCPRAKLKKIVLCPRKARQDTEEEK</sequence>
<evidence type="ECO:0000256" key="1">
    <source>
        <dbReference type="SAM" id="MobiDB-lite"/>
    </source>
</evidence>
<proteinExistence type="predicted"/>
<name>A0A1U9NHA3_9BACT</name>
<keyword evidence="3" id="KW-1185">Reference proteome</keyword>
<evidence type="ECO:0000313" key="3">
    <source>
        <dbReference type="Proteomes" id="UP000189674"/>
    </source>
</evidence>
<reference evidence="3" key="1">
    <citation type="submission" date="2017-02" db="EMBL/GenBank/DDBJ databases">
        <title>Comparative genomics and description of representatives of a novel lineage of planctomycetes thriving in anoxic sediments.</title>
        <authorList>
            <person name="Spring S."/>
            <person name="Bunk B."/>
            <person name="Sproer C."/>
        </authorList>
    </citation>
    <scope>NUCLEOTIDE SEQUENCE [LARGE SCALE GENOMIC DNA]</scope>
    <source>
        <strain evidence="3">ST-NAGAB-D1</strain>
    </source>
</reference>
<dbReference type="Proteomes" id="UP000189674">
    <property type="component" value="Chromosome"/>
</dbReference>
<protein>
    <submittedName>
        <fullName evidence="2">Zn-ribbon-containing, putative RNA-binding protein</fullName>
    </submittedName>
</protein>
<dbReference type="STRING" id="1936003.STSP2_00455"/>
<dbReference type="RefSeq" id="WP_146659452.1">
    <property type="nucleotide sequence ID" value="NZ_CP019791.1"/>
</dbReference>
<feature type="compositionally biased region" description="Basic and acidic residues" evidence="1">
    <location>
        <begin position="1"/>
        <end position="13"/>
    </location>
</feature>
<dbReference type="KEGG" id="alus:STSP2_00455"/>
<dbReference type="EMBL" id="CP019791">
    <property type="protein sequence ID" value="AQT67312.1"/>
    <property type="molecule type" value="Genomic_DNA"/>
</dbReference>
<dbReference type="InterPro" id="IPR007922">
    <property type="entry name" value="DciA-like"/>
</dbReference>
<organism evidence="2 3">
    <name type="scientific">Anaerohalosphaera lusitana</name>
    <dbReference type="NCBI Taxonomy" id="1936003"/>
    <lineage>
        <taxon>Bacteria</taxon>
        <taxon>Pseudomonadati</taxon>
        <taxon>Planctomycetota</taxon>
        <taxon>Phycisphaerae</taxon>
        <taxon>Sedimentisphaerales</taxon>
        <taxon>Anaerohalosphaeraceae</taxon>
        <taxon>Anaerohalosphaera</taxon>
    </lineage>
</organism>
<gene>
    <name evidence="2" type="ORF">STSP2_00455</name>
</gene>
<dbReference type="AlphaFoldDB" id="A0A1U9NHA3"/>
<accession>A0A1U9NHA3</accession>
<feature type="region of interest" description="Disordered" evidence="1">
    <location>
        <begin position="1"/>
        <end position="27"/>
    </location>
</feature>